<evidence type="ECO:0000256" key="10">
    <source>
        <dbReference type="SAM" id="MobiDB-lite"/>
    </source>
</evidence>
<dbReference type="GO" id="GO:0005524">
    <property type="term" value="F:ATP binding"/>
    <property type="evidence" value="ECO:0007669"/>
    <property type="project" value="InterPro"/>
</dbReference>
<keyword evidence="4" id="KW-0067">ATP-binding</keyword>
<evidence type="ECO:0000259" key="13">
    <source>
        <dbReference type="PROSITE" id="PS51204"/>
    </source>
</evidence>
<dbReference type="InterPro" id="IPR014978">
    <property type="entry name" value="Gln-Leu-Gln_QLQ"/>
</dbReference>
<keyword evidence="7" id="KW-0804">Transcription</keyword>
<dbReference type="InterPro" id="IPR029295">
    <property type="entry name" value="SnAC"/>
</dbReference>
<evidence type="ECO:0000256" key="3">
    <source>
        <dbReference type="ARBA" id="ARBA00022801"/>
    </source>
</evidence>
<feature type="compositionally biased region" description="Low complexity" evidence="10">
    <location>
        <begin position="98"/>
        <end position="107"/>
    </location>
</feature>
<evidence type="ECO:0000259" key="12">
    <source>
        <dbReference type="PROSITE" id="PS51192"/>
    </source>
</evidence>
<organism evidence="15 16">
    <name type="scientific">Catenaria anguillulae PL171</name>
    <dbReference type="NCBI Taxonomy" id="765915"/>
    <lineage>
        <taxon>Eukaryota</taxon>
        <taxon>Fungi</taxon>
        <taxon>Fungi incertae sedis</taxon>
        <taxon>Blastocladiomycota</taxon>
        <taxon>Blastocladiomycetes</taxon>
        <taxon>Blastocladiales</taxon>
        <taxon>Catenariaceae</taxon>
        <taxon>Catenaria</taxon>
    </lineage>
</organism>
<comment type="subcellular location">
    <subcellularLocation>
        <location evidence="1">Nucleus</location>
    </subcellularLocation>
</comment>
<proteinExistence type="predicted"/>
<evidence type="ECO:0000256" key="6">
    <source>
        <dbReference type="ARBA" id="ARBA00023117"/>
    </source>
</evidence>
<evidence type="ECO:0000259" key="14">
    <source>
        <dbReference type="PROSITE" id="PS51666"/>
    </source>
</evidence>
<dbReference type="InterPro" id="IPR014012">
    <property type="entry name" value="HSA_dom"/>
</dbReference>
<dbReference type="InterPro" id="IPR014001">
    <property type="entry name" value="Helicase_ATP-bd"/>
</dbReference>
<dbReference type="Proteomes" id="UP000193411">
    <property type="component" value="Unassembled WGS sequence"/>
</dbReference>
<comment type="caution">
    <text evidence="15">The sequence shown here is derived from an EMBL/GenBank/DDBJ whole genome shotgun (WGS) entry which is preliminary data.</text>
</comment>
<dbReference type="InterPro" id="IPR001487">
    <property type="entry name" value="Bromodomain"/>
</dbReference>
<evidence type="ECO:0000313" key="15">
    <source>
        <dbReference type="EMBL" id="ORZ36880.1"/>
    </source>
</evidence>
<feature type="region of interest" description="Disordered" evidence="10">
    <location>
        <begin position="1073"/>
        <end position="1105"/>
    </location>
</feature>
<accession>A0A1Y2HQM2</accession>
<dbReference type="InterPro" id="IPR038718">
    <property type="entry name" value="SNF2-like_sf"/>
</dbReference>
<evidence type="ECO:0000256" key="8">
    <source>
        <dbReference type="ARBA" id="ARBA00023242"/>
    </source>
</evidence>
<name>A0A1Y2HQM2_9FUNG</name>
<reference evidence="15 16" key="1">
    <citation type="submission" date="2016-07" db="EMBL/GenBank/DDBJ databases">
        <title>Pervasive Adenine N6-methylation of Active Genes in Fungi.</title>
        <authorList>
            <consortium name="DOE Joint Genome Institute"/>
            <person name="Mondo S.J."/>
            <person name="Dannebaum R.O."/>
            <person name="Kuo R.C."/>
            <person name="Labutti K."/>
            <person name="Haridas S."/>
            <person name="Kuo A."/>
            <person name="Salamov A."/>
            <person name="Ahrendt S.R."/>
            <person name="Lipzen A."/>
            <person name="Sullivan W."/>
            <person name="Andreopoulos W.B."/>
            <person name="Clum A."/>
            <person name="Lindquist E."/>
            <person name="Daum C."/>
            <person name="Ramamoorthy G.K."/>
            <person name="Gryganskyi A."/>
            <person name="Culley D."/>
            <person name="Magnuson J.K."/>
            <person name="James T.Y."/>
            <person name="O'Malley M.A."/>
            <person name="Stajich J.E."/>
            <person name="Spatafora J.W."/>
            <person name="Visel A."/>
            <person name="Grigoriev I.V."/>
        </authorList>
    </citation>
    <scope>NUCLEOTIDE SEQUENCE [LARGE SCALE GENOMIC DNA]</scope>
    <source>
        <strain evidence="15 16">PL171</strain>
    </source>
</reference>
<dbReference type="InterPro" id="IPR036427">
    <property type="entry name" value="Bromodomain-like_sf"/>
</dbReference>
<dbReference type="SUPFAM" id="SSF52540">
    <property type="entry name" value="P-loop containing nucleoside triphosphate hydrolases"/>
    <property type="match status" value="2"/>
</dbReference>
<dbReference type="CDD" id="cd18793">
    <property type="entry name" value="SF2_C_SNF"/>
    <property type="match status" value="1"/>
</dbReference>
<feature type="compositionally biased region" description="Pro residues" evidence="10">
    <location>
        <begin position="108"/>
        <end position="121"/>
    </location>
</feature>
<dbReference type="InterPro" id="IPR001650">
    <property type="entry name" value="Helicase_C-like"/>
</dbReference>
<feature type="domain" description="Bromo" evidence="11">
    <location>
        <begin position="1164"/>
        <end position="1240"/>
    </location>
</feature>
<dbReference type="GO" id="GO:0005634">
    <property type="term" value="C:nucleus"/>
    <property type="evidence" value="ECO:0007669"/>
    <property type="project" value="UniProtKB-SubCell"/>
</dbReference>
<evidence type="ECO:0000256" key="9">
    <source>
        <dbReference type="PROSITE-ProRule" id="PRU00035"/>
    </source>
</evidence>
<evidence type="ECO:0000256" key="2">
    <source>
        <dbReference type="ARBA" id="ARBA00022741"/>
    </source>
</evidence>
<dbReference type="SUPFAM" id="SSF47370">
    <property type="entry name" value="Bromodomain"/>
    <property type="match status" value="1"/>
</dbReference>
<evidence type="ECO:0000256" key="5">
    <source>
        <dbReference type="ARBA" id="ARBA00023015"/>
    </source>
</evidence>
<dbReference type="STRING" id="765915.A0A1Y2HQM2"/>
<protein>
    <submittedName>
        <fullName evidence="15">SNF2 family N-terminal domain-domain-containing protein</fullName>
    </submittedName>
</protein>
<dbReference type="Pfam" id="PF00271">
    <property type="entry name" value="Helicase_C"/>
    <property type="match status" value="1"/>
</dbReference>
<dbReference type="PANTHER" id="PTHR10799">
    <property type="entry name" value="SNF2/RAD54 HELICASE FAMILY"/>
    <property type="match status" value="1"/>
</dbReference>
<dbReference type="Pfam" id="PF08880">
    <property type="entry name" value="QLQ"/>
    <property type="match status" value="1"/>
</dbReference>
<dbReference type="SMART" id="SM00487">
    <property type="entry name" value="DEXDc"/>
    <property type="match status" value="1"/>
</dbReference>
<keyword evidence="8" id="KW-0539">Nucleus</keyword>
<dbReference type="InterPro" id="IPR000330">
    <property type="entry name" value="SNF2_N"/>
</dbReference>
<dbReference type="Pfam" id="PF07529">
    <property type="entry name" value="HSA"/>
    <property type="match status" value="1"/>
</dbReference>
<dbReference type="PROSITE" id="PS51192">
    <property type="entry name" value="HELICASE_ATP_BIND_1"/>
    <property type="match status" value="1"/>
</dbReference>
<gene>
    <name evidence="15" type="ORF">BCR44DRAFT_1493026</name>
</gene>
<dbReference type="Pfam" id="PF00439">
    <property type="entry name" value="Bromodomain"/>
    <property type="match status" value="1"/>
</dbReference>
<dbReference type="PROSITE" id="PS51204">
    <property type="entry name" value="HSA"/>
    <property type="match status" value="1"/>
</dbReference>
<keyword evidence="2" id="KW-0547">Nucleotide-binding</keyword>
<keyword evidence="16" id="KW-1185">Reference proteome</keyword>
<dbReference type="Pfam" id="PF00176">
    <property type="entry name" value="SNF2-rel_dom"/>
    <property type="match status" value="1"/>
</dbReference>
<dbReference type="Gene3D" id="3.40.50.10810">
    <property type="entry name" value="Tandem AAA-ATPase domain"/>
    <property type="match status" value="1"/>
</dbReference>
<keyword evidence="5" id="KW-0805">Transcription regulation</keyword>
<feature type="compositionally biased region" description="Low complexity" evidence="10">
    <location>
        <begin position="52"/>
        <end position="68"/>
    </location>
</feature>
<dbReference type="FunFam" id="3.40.50.10810:FF:000008">
    <property type="entry name" value="Chromatin structure-remodeling complex subunit snf21"/>
    <property type="match status" value="1"/>
</dbReference>
<feature type="region of interest" description="Disordered" evidence="10">
    <location>
        <begin position="98"/>
        <end position="124"/>
    </location>
</feature>
<evidence type="ECO:0000256" key="1">
    <source>
        <dbReference type="ARBA" id="ARBA00004123"/>
    </source>
</evidence>
<keyword evidence="6 9" id="KW-0103">Bromodomain</keyword>
<dbReference type="CDD" id="cd17996">
    <property type="entry name" value="DEXHc_SMARCA2_SMARCA4"/>
    <property type="match status" value="1"/>
</dbReference>
<dbReference type="SMART" id="SM00490">
    <property type="entry name" value="HELICc"/>
    <property type="match status" value="1"/>
</dbReference>
<dbReference type="GO" id="GO:0042393">
    <property type="term" value="F:histone binding"/>
    <property type="evidence" value="ECO:0007669"/>
    <property type="project" value="InterPro"/>
</dbReference>
<dbReference type="InterPro" id="IPR049730">
    <property type="entry name" value="SNF2/RAD54-like_C"/>
</dbReference>
<evidence type="ECO:0000313" key="16">
    <source>
        <dbReference type="Proteomes" id="UP000193411"/>
    </source>
</evidence>
<feature type="region of interest" description="Disordered" evidence="10">
    <location>
        <begin position="36"/>
        <end position="70"/>
    </location>
</feature>
<feature type="domain" description="Helicase ATP-binding" evidence="12">
    <location>
        <begin position="462"/>
        <end position="615"/>
    </location>
</feature>
<sequence length="1285" mass="142806">MQVHRAIQALQHKQAQGLNQANDPEFAHLVRFVQQHTAQQPLAQPQPPPPQSSQAAAAAPQQQQVAPAMTKPMHDQLNAQIHAYRHIARSLPVPDHLAPALTTAAPGPSIPSSPTPNPNPNPVARAVASATAASVLQPGTKIATVDPFAVVARMAFAASPGGNAGHRLLVPSVTPPGIDPIALQEEMDRRIMLSVSLPDGVAPDSPQAEELANVKLKALIELKSLKLLDKQQRLRDEMLLGLRRSSILFTGPNRNAFKRVKAHVAREPRLTEQLEHRQKLERENKEKAKHSVFLQAVIAHGSKLTTYHARQRDRWAKIGKSVQSMHAKMEKEEKERRQRVAAERLRALREGDEAAYLKLVDQAKDTRITHLLRQTDQFLAGLVAGLMVQKDSIRRTNVDSHPEAGAAGVVDDDDKYVTTQDGQKLDYYAAAHSRSERIERQAGILTGGKLKDYQVRGLEWMVSLYNNRLNGILADEMGLGKTIQTISLITYLIEAKTEPGPYLVIFAKWAPSVKTIIFKGPPVARKAQAAHIKGGGFNVVLTTFEYIIREKNVLGRVNWLYTIIDEGHRMKNAESKLSVTLNQNYSSKYRLILTGTPLQNNLPELWALLNFILPQVFNSQSSFDEWFSAPFADSTGGEEKLALTEEEQLLVIKRLHKVLRPFLLRRLKKDVESELPDKVERIVKTKMSGLQKVLYDQVRNYGAIAAGFNEEGKRAAGIKSLNNTVMQLRKICNHPYTFPSIEIALGEGDNVTPTIVRSSGKFELLDRVLPKLFATGHRVLMFFQMTEVMKIFSDYLNWRKWKHLLLDGSTKTEDRQEQLKVFNAPTRTCTYTVIIFDSDWNPHQDLQAQDRAHRIGQTKEVRILRLITEHSIEERILARAQQKLDMDGKVIQAGKFDNKTTAEEREQLLRSLLEQDSEDKNNDDEEELTDEELNELLARTDDEMIVFKRMDAELAREEALLARQMGWDKPQERLIQESELPYSITRDVGSIFKRSRRAVVYDDGLTEAEYVAKIEALEDERAGITPSAAAPTPGRRGRKSAAAAAQKLKATAAAAASAVAGATVPSDSEMAVAGADPNAIPGPKKRGRKKKAVVEDAPPSKRARLTAASETASAAGSLGMLDNNPIAAGATPQEQALDSTMQTAYAIMRRVMFAIADLVDVDDDNRSRAYLFLELPSREDYPTYYLEIAHPISLLEIGTKVQSLGYGTESGRRVLEAFAADVQLMCTNARRFNQEGSMVYNDADVIEAAALQRLAELSRALEEDAQGQVQSQDGAFIGDVDMDDG</sequence>
<evidence type="ECO:0000259" key="11">
    <source>
        <dbReference type="PROSITE" id="PS50014"/>
    </source>
</evidence>
<dbReference type="GO" id="GO:0006338">
    <property type="term" value="P:chromatin remodeling"/>
    <property type="evidence" value="ECO:0007669"/>
    <property type="project" value="UniProtKB-ARBA"/>
</dbReference>
<dbReference type="SMART" id="SM00297">
    <property type="entry name" value="BROMO"/>
    <property type="match status" value="1"/>
</dbReference>
<dbReference type="SMART" id="SM01314">
    <property type="entry name" value="SnAC"/>
    <property type="match status" value="1"/>
</dbReference>
<dbReference type="Gene3D" id="1.20.5.170">
    <property type="match status" value="1"/>
</dbReference>
<dbReference type="PROSITE" id="PS50014">
    <property type="entry name" value="BROMODOMAIN_2"/>
    <property type="match status" value="1"/>
</dbReference>
<dbReference type="OrthoDB" id="5857104at2759"/>
<evidence type="ECO:0000256" key="7">
    <source>
        <dbReference type="ARBA" id="ARBA00023163"/>
    </source>
</evidence>
<keyword evidence="3" id="KW-0378">Hydrolase</keyword>
<dbReference type="Gene3D" id="1.20.920.10">
    <property type="entry name" value="Bromodomain-like"/>
    <property type="match status" value="1"/>
</dbReference>
<dbReference type="PROSITE" id="PS51666">
    <property type="entry name" value="QLQ"/>
    <property type="match status" value="1"/>
</dbReference>
<feature type="domain" description="HSA" evidence="13">
    <location>
        <begin position="278"/>
        <end position="350"/>
    </location>
</feature>
<dbReference type="Gene3D" id="3.40.50.300">
    <property type="entry name" value="P-loop containing nucleotide triphosphate hydrolases"/>
    <property type="match status" value="1"/>
</dbReference>
<feature type="domain" description="QLQ" evidence="14">
    <location>
        <begin position="68"/>
        <end position="103"/>
    </location>
</feature>
<dbReference type="EMBL" id="MCFL01000015">
    <property type="protein sequence ID" value="ORZ36880.1"/>
    <property type="molecule type" value="Genomic_DNA"/>
</dbReference>
<dbReference type="GO" id="GO:0006355">
    <property type="term" value="P:regulation of DNA-templated transcription"/>
    <property type="evidence" value="ECO:0007669"/>
    <property type="project" value="InterPro"/>
</dbReference>
<dbReference type="GO" id="GO:0016787">
    <property type="term" value="F:hydrolase activity"/>
    <property type="evidence" value="ECO:0007669"/>
    <property type="project" value="UniProtKB-KW"/>
</dbReference>
<evidence type="ECO:0000256" key="4">
    <source>
        <dbReference type="ARBA" id="ARBA00022840"/>
    </source>
</evidence>
<dbReference type="InterPro" id="IPR027417">
    <property type="entry name" value="P-loop_NTPase"/>
</dbReference>